<evidence type="ECO:0000256" key="1">
    <source>
        <dbReference type="SAM" id="MobiDB-lite"/>
    </source>
</evidence>
<gene>
    <name evidence="2" type="ORF">GCM10010383_21300</name>
</gene>
<dbReference type="Proteomes" id="UP000617743">
    <property type="component" value="Unassembled WGS sequence"/>
</dbReference>
<name>A0ABQ2X196_9ACTN</name>
<evidence type="ECO:0000313" key="2">
    <source>
        <dbReference type="EMBL" id="GGW91331.1"/>
    </source>
</evidence>
<feature type="region of interest" description="Disordered" evidence="1">
    <location>
        <begin position="30"/>
        <end position="63"/>
    </location>
</feature>
<reference evidence="3" key="1">
    <citation type="journal article" date="2019" name="Int. J. Syst. Evol. Microbiol.">
        <title>The Global Catalogue of Microorganisms (GCM) 10K type strain sequencing project: providing services to taxonomists for standard genome sequencing and annotation.</title>
        <authorList>
            <consortium name="The Broad Institute Genomics Platform"/>
            <consortium name="The Broad Institute Genome Sequencing Center for Infectious Disease"/>
            <person name="Wu L."/>
            <person name="Ma J."/>
        </authorList>
    </citation>
    <scope>NUCLEOTIDE SEQUENCE [LARGE SCALE GENOMIC DNA]</scope>
    <source>
        <strain evidence="3">JCM 4866</strain>
    </source>
</reference>
<keyword evidence="3" id="KW-1185">Reference proteome</keyword>
<organism evidence="2 3">
    <name type="scientific">Streptomyces lomondensis</name>
    <dbReference type="NCBI Taxonomy" id="68229"/>
    <lineage>
        <taxon>Bacteria</taxon>
        <taxon>Bacillati</taxon>
        <taxon>Actinomycetota</taxon>
        <taxon>Actinomycetes</taxon>
        <taxon>Kitasatosporales</taxon>
        <taxon>Streptomycetaceae</taxon>
        <taxon>Streptomyces</taxon>
    </lineage>
</organism>
<accession>A0ABQ2X196</accession>
<comment type="caution">
    <text evidence="2">The sequence shown here is derived from an EMBL/GenBank/DDBJ whole genome shotgun (WGS) entry which is preliminary data.</text>
</comment>
<sequence length="63" mass="6786">MKTLHARPPFAQIRFEASAPGARTVLPAVSRVPPVPHGGPHRYDYCAPPRDGREAALGSTHSE</sequence>
<proteinExistence type="predicted"/>
<dbReference type="EMBL" id="BMWC01000002">
    <property type="protein sequence ID" value="GGW91331.1"/>
    <property type="molecule type" value="Genomic_DNA"/>
</dbReference>
<evidence type="ECO:0000313" key="3">
    <source>
        <dbReference type="Proteomes" id="UP000617743"/>
    </source>
</evidence>
<protein>
    <submittedName>
        <fullName evidence="2">Uncharacterized protein</fullName>
    </submittedName>
</protein>